<dbReference type="EMBL" id="ML208380">
    <property type="protein sequence ID" value="TFK67273.1"/>
    <property type="molecule type" value="Genomic_DNA"/>
</dbReference>
<gene>
    <name evidence="1" type="ORF">BDN72DRAFT_843298</name>
</gene>
<dbReference type="Proteomes" id="UP000308600">
    <property type="component" value="Unassembled WGS sequence"/>
</dbReference>
<sequence>MGLQGSLDSPEHTIVQDDSTTPKHAEEFHIISPNASPLRRAFVLVIVCLALFIDSFNTGGMIIGLNDIARDLNKDPDSVQWVLTAFNLTFGSFLLLSGRMTDLYHPKPIFITGFFIVGIFGLIAGFMHNIIAIIILRAVQGIGASMTIPSAISMLTSAYTDPESRGIALTFFASAGTLGICLGFVLGGVIVKFASWRWVFWAIASASIPTALVSIWLIPVDTLKVPKSNKKMDFPGVFIMTSAIILLIFALSDAPKIGWVTARVLTPLILSILMICVFFWWQTKLSDDHALIPVDMWWIKNFLILILVSLGNQAYFIGPVVLYSVFWPVAYEWSPLTIGLHFLPAGIISGIICIFLPRFFLRLPPKLCLVGGQLIAGLLVIFFVFADTREKYWSLVFPGFVLVTAASSVVYLVSNVSVITSVPIDKIGVGSAVFNAAQQVGSAVNVAILTTLFVESEKKRPLPGYDSVSSAMWWIVAVGSAEAIGCLVFFKPRKNSLEGAGAPEAEEEKEREERA</sequence>
<evidence type="ECO:0000313" key="1">
    <source>
        <dbReference type="EMBL" id="TFK67273.1"/>
    </source>
</evidence>
<organism evidence="1 2">
    <name type="scientific">Pluteus cervinus</name>
    <dbReference type="NCBI Taxonomy" id="181527"/>
    <lineage>
        <taxon>Eukaryota</taxon>
        <taxon>Fungi</taxon>
        <taxon>Dikarya</taxon>
        <taxon>Basidiomycota</taxon>
        <taxon>Agaricomycotina</taxon>
        <taxon>Agaricomycetes</taxon>
        <taxon>Agaricomycetidae</taxon>
        <taxon>Agaricales</taxon>
        <taxon>Pluteineae</taxon>
        <taxon>Pluteaceae</taxon>
        <taxon>Pluteus</taxon>
    </lineage>
</organism>
<proteinExistence type="predicted"/>
<evidence type="ECO:0000313" key="2">
    <source>
        <dbReference type="Proteomes" id="UP000308600"/>
    </source>
</evidence>
<name>A0ACD3ANJ4_9AGAR</name>
<accession>A0ACD3ANJ4</accession>
<keyword evidence="2" id="KW-1185">Reference proteome</keyword>
<reference evidence="1 2" key="1">
    <citation type="journal article" date="2019" name="Nat. Ecol. Evol.">
        <title>Megaphylogeny resolves global patterns of mushroom evolution.</title>
        <authorList>
            <person name="Varga T."/>
            <person name="Krizsan K."/>
            <person name="Foldi C."/>
            <person name="Dima B."/>
            <person name="Sanchez-Garcia M."/>
            <person name="Sanchez-Ramirez S."/>
            <person name="Szollosi G.J."/>
            <person name="Szarkandi J.G."/>
            <person name="Papp V."/>
            <person name="Albert L."/>
            <person name="Andreopoulos W."/>
            <person name="Angelini C."/>
            <person name="Antonin V."/>
            <person name="Barry K.W."/>
            <person name="Bougher N.L."/>
            <person name="Buchanan P."/>
            <person name="Buyck B."/>
            <person name="Bense V."/>
            <person name="Catcheside P."/>
            <person name="Chovatia M."/>
            <person name="Cooper J."/>
            <person name="Damon W."/>
            <person name="Desjardin D."/>
            <person name="Finy P."/>
            <person name="Geml J."/>
            <person name="Haridas S."/>
            <person name="Hughes K."/>
            <person name="Justo A."/>
            <person name="Karasinski D."/>
            <person name="Kautmanova I."/>
            <person name="Kiss B."/>
            <person name="Kocsube S."/>
            <person name="Kotiranta H."/>
            <person name="LaButti K.M."/>
            <person name="Lechner B.E."/>
            <person name="Liimatainen K."/>
            <person name="Lipzen A."/>
            <person name="Lukacs Z."/>
            <person name="Mihaltcheva S."/>
            <person name="Morgado L.N."/>
            <person name="Niskanen T."/>
            <person name="Noordeloos M.E."/>
            <person name="Ohm R.A."/>
            <person name="Ortiz-Santana B."/>
            <person name="Ovrebo C."/>
            <person name="Racz N."/>
            <person name="Riley R."/>
            <person name="Savchenko A."/>
            <person name="Shiryaev A."/>
            <person name="Soop K."/>
            <person name="Spirin V."/>
            <person name="Szebenyi C."/>
            <person name="Tomsovsky M."/>
            <person name="Tulloss R.E."/>
            <person name="Uehling J."/>
            <person name="Grigoriev I.V."/>
            <person name="Vagvolgyi C."/>
            <person name="Papp T."/>
            <person name="Martin F.M."/>
            <person name="Miettinen O."/>
            <person name="Hibbett D.S."/>
            <person name="Nagy L.G."/>
        </authorList>
    </citation>
    <scope>NUCLEOTIDE SEQUENCE [LARGE SCALE GENOMIC DNA]</scope>
    <source>
        <strain evidence="1 2">NL-1719</strain>
    </source>
</reference>
<protein>
    <submittedName>
        <fullName evidence="1">MFS general substrate transporter</fullName>
    </submittedName>
</protein>